<evidence type="ECO:0000256" key="1">
    <source>
        <dbReference type="SAM" id="Phobius"/>
    </source>
</evidence>
<feature type="transmembrane region" description="Helical" evidence="1">
    <location>
        <begin position="42"/>
        <end position="61"/>
    </location>
</feature>
<dbReference type="Proteomes" id="UP001171111">
    <property type="component" value="Unassembled WGS sequence"/>
</dbReference>
<comment type="caution">
    <text evidence="2">The sequence shown here is derived from an EMBL/GenBank/DDBJ whole genome shotgun (WGS) entry which is preliminary data.</text>
</comment>
<gene>
    <name evidence="2" type="ORF">Q2362_00590</name>
</gene>
<evidence type="ECO:0008006" key="4">
    <source>
        <dbReference type="Google" id="ProtNLM"/>
    </source>
</evidence>
<evidence type="ECO:0000313" key="3">
    <source>
        <dbReference type="Proteomes" id="UP001171111"/>
    </source>
</evidence>
<evidence type="ECO:0000313" key="2">
    <source>
        <dbReference type="EMBL" id="MDO2408595.1"/>
    </source>
</evidence>
<proteinExistence type="predicted"/>
<protein>
    <recommendedName>
        <fullName evidence="4">MFS transporter</fullName>
    </recommendedName>
</protein>
<accession>A0ABT8T5Z6</accession>
<reference evidence="2 3" key="1">
    <citation type="submission" date="2023-06" db="EMBL/GenBank/DDBJ databases">
        <title>Campylobacter magnum sp. nov., isolated from cecal contents of domestic pigs (Sus scrofa domesticus).</title>
        <authorList>
            <person name="Papic B."/>
            <person name="Gruntar I."/>
        </authorList>
    </citation>
    <scope>NUCLEOTIDE SEQUENCE [LARGE SCALE GENOMIC DNA]</scope>
    <source>
        <strain evidence="3">34484-21</strain>
    </source>
</reference>
<keyword evidence="3" id="KW-1185">Reference proteome</keyword>
<dbReference type="EMBL" id="JAULJQ010000001">
    <property type="protein sequence ID" value="MDO2408595.1"/>
    <property type="molecule type" value="Genomic_DNA"/>
</dbReference>
<name>A0ABT8T5Z6_9BACT</name>
<keyword evidence="1" id="KW-0472">Membrane</keyword>
<organism evidence="2 3">
    <name type="scientific">Campylobacter magnus</name>
    <dbReference type="NCBI Taxonomy" id="3026462"/>
    <lineage>
        <taxon>Bacteria</taxon>
        <taxon>Pseudomonadati</taxon>
        <taxon>Campylobacterota</taxon>
        <taxon>Epsilonproteobacteria</taxon>
        <taxon>Campylobacterales</taxon>
        <taxon>Campylobacteraceae</taxon>
        <taxon>Campylobacter</taxon>
    </lineage>
</organism>
<dbReference type="RefSeq" id="WP_302243316.1">
    <property type="nucleotide sequence ID" value="NZ_JAULJQ010000001.1"/>
</dbReference>
<keyword evidence="1" id="KW-0812">Transmembrane</keyword>
<sequence>MKDFRLFALSFCFIFSVFCAYAILRPVRETLGIHGSTDELKWLFLGTFVFTLFGSFVAVWASGRLSKRWYFDAVFGFLL</sequence>
<keyword evidence="1" id="KW-1133">Transmembrane helix</keyword>